<reference evidence="1" key="1">
    <citation type="journal article" date="2015" name="Nature">
        <title>Complex archaea that bridge the gap between prokaryotes and eukaryotes.</title>
        <authorList>
            <person name="Spang A."/>
            <person name="Saw J.H."/>
            <person name="Jorgensen S.L."/>
            <person name="Zaremba-Niedzwiedzka K."/>
            <person name="Martijn J."/>
            <person name="Lind A.E."/>
            <person name="van Eijk R."/>
            <person name="Schleper C."/>
            <person name="Guy L."/>
            <person name="Ettema T.J."/>
        </authorList>
    </citation>
    <scope>NUCLEOTIDE SEQUENCE</scope>
</reference>
<organism evidence="1">
    <name type="scientific">marine sediment metagenome</name>
    <dbReference type="NCBI Taxonomy" id="412755"/>
    <lineage>
        <taxon>unclassified sequences</taxon>
        <taxon>metagenomes</taxon>
        <taxon>ecological metagenomes</taxon>
    </lineage>
</organism>
<evidence type="ECO:0000313" key="1">
    <source>
        <dbReference type="EMBL" id="KKM02516.1"/>
    </source>
</evidence>
<protein>
    <submittedName>
        <fullName evidence="1">Uncharacterized protein</fullName>
    </submittedName>
</protein>
<name>A0A0F9J9J5_9ZZZZ</name>
<sequence>MVKNTMHYHNTTESKQGQCGIYIVLERKNITTDKHGTSVKYSTEIRGMYNELLKTVSLPLISCGWFSIQTEEMIKKFL</sequence>
<gene>
    <name evidence="1" type="ORF">LCGC14_1783700</name>
</gene>
<accession>A0A0F9J9J5</accession>
<dbReference type="EMBL" id="LAZR01016909">
    <property type="protein sequence ID" value="KKM02516.1"/>
    <property type="molecule type" value="Genomic_DNA"/>
</dbReference>
<comment type="caution">
    <text evidence="1">The sequence shown here is derived from an EMBL/GenBank/DDBJ whole genome shotgun (WGS) entry which is preliminary data.</text>
</comment>
<proteinExistence type="predicted"/>
<dbReference type="AlphaFoldDB" id="A0A0F9J9J5"/>